<name>A0ABQ2FNC9_9DEIO</name>
<sequence length="79" mass="8747">MHVPDLRALAPGPVPRFEPGQIHHERPGLAGTMVLRPPWVIRRAVPARFTLLRFDRGKGTGRVGMSSTVVVAGWSRRLT</sequence>
<evidence type="ECO:0000313" key="3">
    <source>
        <dbReference type="Proteomes" id="UP000604341"/>
    </source>
</evidence>
<dbReference type="EMBL" id="BMPE01000012">
    <property type="protein sequence ID" value="GGL10996.1"/>
    <property type="molecule type" value="Genomic_DNA"/>
</dbReference>
<protein>
    <submittedName>
        <fullName evidence="2">Uncharacterized protein</fullName>
    </submittedName>
</protein>
<evidence type="ECO:0000313" key="2">
    <source>
        <dbReference type="EMBL" id="GGL10996.1"/>
    </source>
</evidence>
<gene>
    <name evidence="2" type="ORF">GCM10010844_32130</name>
</gene>
<comment type="caution">
    <text evidence="2">The sequence shown here is derived from an EMBL/GenBank/DDBJ whole genome shotgun (WGS) entry which is preliminary data.</text>
</comment>
<dbReference type="Proteomes" id="UP000604341">
    <property type="component" value="Unassembled WGS sequence"/>
</dbReference>
<feature type="region of interest" description="Disordered" evidence="1">
    <location>
        <begin position="1"/>
        <end position="23"/>
    </location>
</feature>
<reference evidence="3" key="1">
    <citation type="journal article" date="2019" name="Int. J. Syst. Evol. Microbiol.">
        <title>The Global Catalogue of Microorganisms (GCM) 10K type strain sequencing project: providing services to taxonomists for standard genome sequencing and annotation.</title>
        <authorList>
            <consortium name="The Broad Institute Genomics Platform"/>
            <consortium name="The Broad Institute Genome Sequencing Center for Infectious Disease"/>
            <person name="Wu L."/>
            <person name="Ma J."/>
        </authorList>
    </citation>
    <scope>NUCLEOTIDE SEQUENCE [LARGE SCALE GENOMIC DNA]</scope>
    <source>
        <strain evidence="3">JCM 19173</strain>
    </source>
</reference>
<evidence type="ECO:0000256" key="1">
    <source>
        <dbReference type="SAM" id="MobiDB-lite"/>
    </source>
</evidence>
<accession>A0ABQ2FNC9</accession>
<proteinExistence type="predicted"/>
<organism evidence="2 3">
    <name type="scientific">Deinococcus radiotolerans</name>
    <dbReference type="NCBI Taxonomy" id="1309407"/>
    <lineage>
        <taxon>Bacteria</taxon>
        <taxon>Thermotogati</taxon>
        <taxon>Deinococcota</taxon>
        <taxon>Deinococci</taxon>
        <taxon>Deinococcales</taxon>
        <taxon>Deinococcaceae</taxon>
        <taxon>Deinococcus</taxon>
    </lineage>
</organism>
<keyword evidence="3" id="KW-1185">Reference proteome</keyword>